<keyword evidence="4" id="KW-1185">Reference proteome</keyword>
<dbReference type="Proteomes" id="UP000521676">
    <property type="component" value="Unassembled WGS sequence"/>
</dbReference>
<name>A0A8T7LR38_9CHLR</name>
<reference evidence="1 3" key="1">
    <citation type="submission" date="2020-06" db="EMBL/GenBank/DDBJ databases">
        <title>Anoxygenic phototrophic Chloroflexota member uses a Type I reaction center.</title>
        <authorList>
            <person name="Tsuji J.M."/>
            <person name="Shaw N.A."/>
            <person name="Nagashima S."/>
            <person name="Venkiteswaran J."/>
            <person name="Schiff S.L."/>
            <person name="Hanada S."/>
            <person name="Tank M."/>
            <person name="Neufeld J.D."/>
        </authorList>
    </citation>
    <scope>NUCLEOTIDE SEQUENCE [LARGE SCALE GENOMIC DNA]</scope>
    <source>
        <strain evidence="1">L227-S17</strain>
    </source>
</reference>
<accession>A0A8T7LR38</accession>
<dbReference type="Proteomes" id="UP001431572">
    <property type="component" value="Chromosome 1"/>
</dbReference>
<dbReference type="RefSeq" id="WP_341468233.1">
    <property type="nucleotide sequence ID" value="NZ_CP128399.1"/>
</dbReference>
<proteinExistence type="predicted"/>
<dbReference type="EMBL" id="JACATZ010000001">
    <property type="protein sequence ID" value="NWJ44458.1"/>
    <property type="molecule type" value="Genomic_DNA"/>
</dbReference>
<dbReference type="AlphaFoldDB" id="A0A8T7LR38"/>
<evidence type="ECO:0000313" key="3">
    <source>
        <dbReference type="Proteomes" id="UP000521676"/>
    </source>
</evidence>
<evidence type="ECO:0000313" key="4">
    <source>
        <dbReference type="Proteomes" id="UP001431572"/>
    </source>
</evidence>
<evidence type="ECO:0000313" key="1">
    <source>
        <dbReference type="EMBL" id="NWJ44458.1"/>
    </source>
</evidence>
<gene>
    <name evidence="1" type="ORF">HXX08_01125</name>
    <name evidence="2" type="ORF">OZ401_002145</name>
</gene>
<dbReference type="EMBL" id="CP128399">
    <property type="protein sequence ID" value="WJW66349.1"/>
    <property type="molecule type" value="Genomic_DNA"/>
</dbReference>
<protein>
    <submittedName>
        <fullName evidence="1">Uncharacterized protein</fullName>
    </submittedName>
</protein>
<evidence type="ECO:0000313" key="2">
    <source>
        <dbReference type="EMBL" id="WJW66349.1"/>
    </source>
</evidence>
<organism evidence="1 3">
    <name type="scientific">Candidatus Chlorohelix allophototropha</name>
    <dbReference type="NCBI Taxonomy" id="3003348"/>
    <lineage>
        <taxon>Bacteria</taxon>
        <taxon>Bacillati</taxon>
        <taxon>Chloroflexota</taxon>
        <taxon>Chloroflexia</taxon>
        <taxon>Candidatus Chloroheliales</taxon>
        <taxon>Candidatus Chloroheliaceae</taxon>
        <taxon>Candidatus Chlorohelix</taxon>
    </lineage>
</organism>
<sequence length="49" mass="5877">MYESYGCTVCRSECGLGQTKRGINRVDVRYIEEWRPYRRTREQFGEILA</sequence>
<reference evidence="2" key="2">
    <citation type="journal article" date="2024" name="Nature">
        <title>Anoxygenic phototroph of the Chloroflexota uses a type I reaction centre.</title>
        <authorList>
            <person name="Tsuji J.M."/>
            <person name="Shaw N.A."/>
            <person name="Nagashima S."/>
            <person name="Venkiteswaran J.J."/>
            <person name="Schiff S.L."/>
            <person name="Watanabe T."/>
            <person name="Fukui M."/>
            <person name="Hanada S."/>
            <person name="Tank M."/>
            <person name="Neufeld J.D."/>
        </authorList>
    </citation>
    <scope>NUCLEOTIDE SEQUENCE</scope>
    <source>
        <strain evidence="2">L227-S17</strain>
    </source>
</reference>